<name>A0AAN9QKN7_CANGL</name>
<keyword evidence="2" id="KW-1185">Reference proteome</keyword>
<organism evidence="1 2">
    <name type="scientific">Canavalia gladiata</name>
    <name type="common">Sword bean</name>
    <name type="synonym">Dolichos gladiatus</name>
    <dbReference type="NCBI Taxonomy" id="3824"/>
    <lineage>
        <taxon>Eukaryota</taxon>
        <taxon>Viridiplantae</taxon>
        <taxon>Streptophyta</taxon>
        <taxon>Embryophyta</taxon>
        <taxon>Tracheophyta</taxon>
        <taxon>Spermatophyta</taxon>
        <taxon>Magnoliopsida</taxon>
        <taxon>eudicotyledons</taxon>
        <taxon>Gunneridae</taxon>
        <taxon>Pentapetalae</taxon>
        <taxon>rosids</taxon>
        <taxon>fabids</taxon>
        <taxon>Fabales</taxon>
        <taxon>Fabaceae</taxon>
        <taxon>Papilionoideae</taxon>
        <taxon>50 kb inversion clade</taxon>
        <taxon>NPAAA clade</taxon>
        <taxon>indigoferoid/millettioid clade</taxon>
        <taxon>Phaseoleae</taxon>
        <taxon>Canavalia</taxon>
    </lineage>
</organism>
<sequence length="79" mass="8848">MSYEHHGRCFVTEDRSGGYIKQVADEIPEADSQHFCLGLFPRTPAIVVLLTLLLKSRMKVTIQVESTLMKHTAKSCLGN</sequence>
<accession>A0AAN9QKN7</accession>
<comment type="caution">
    <text evidence="1">The sequence shown here is derived from an EMBL/GenBank/DDBJ whole genome shotgun (WGS) entry which is preliminary data.</text>
</comment>
<reference evidence="1 2" key="1">
    <citation type="submission" date="2024-01" db="EMBL/GenBank/DDBJ databases">
        <title>The genomes of 5 underutilized Papilionoideae crops provide insights into root nodulation and disease resistanc.</title>
        <authorList>
            <person name="Jiang F."/>
        </authorList>
    </citation>
    <scope>NUCLEOTIDE SEQUENCE [LARGE SCALE GENOMIC DNA]</scope>
    <source>
        <strain evidence="1">LVBAO_FW01</strain>
        <tissue evidence="1">Leaves</tissue>
    </source>
</reference>
<protein>
    <submittedName>
        <fullName evidence="1">Uncharacterized protein</fullName>
    </submittedName>
</protein>
<dbReference type="EMBL" id="JAYMYQ010000004">
    <property type="protein sequence ID" value="KAK7338166.1"/>
    <property type="molecule type" value="Genomic_DNA"/>
</dbReference>
<gene>
    <name evidence="1" type="ORF">VNO77_18766</name>
</gene>
<dbReference type="AlphaFoldDB" id="A0AAN9QKN7"/>
<evidence type="ECO:0000313" key="1">
    <source>
        <dbReference type="EMBL" id="KAK7338166.1"/>
    </source>
</evidence>
<dbReference type="Proteomes" id="UP001367508">
    <property type="component" value="Unassembled WGS sequence"/>
</dbReference>
<evidence type="ECO:0000313" key="2">
    <source>
        <dbReference type="Proteomes" id="UP001367508"/>
    </source>
</evidence>
<proteinExistence type="predicted"/>